<name>A0A316FEG5_9GAMM</name>
<reference evidence="1 2" key="1">
    <citation type="submission" date="2018-05" db="EMBL/GenBank/DDBJ databases">
        <title>Genomic Encyclopedia of Type Strains, Phase IV (KMG-IV): sequencing the most valuable type-strain genomes for metagenomic binning, comparative biology and taxonomic classification.</title>
        <authorList>
            <person name="Goeker M."/>
        </authorList>
    </citation>
    <scope>NUCLEOTIDE SEQUENCE [LARGE SCALE GENOMIC DNA]</scope>
    <source>
        <strain evidence="1 2">DSM 25350</strain>
    </source>
</reference>
<dbReference type="Pfam" id="PF00106">
    <property type="entry name" value="adh_short"/>
    <property type="match status" value="1"/>
</dbReference>
<dbReference type="Gene3D" id="3.40.50.720">
    <property type="entry name" value="NAD(P)-binding Rossmann-like Domain"/>
    <property type="match status" value="1"/>
</dbReference>
<dbReference type="InterPro" id="IPR002347">
    <property type="entry name" value="SDR_fam"/>
</dbReference>
<dbReference type="RefSeq" id="WP_109764532.1">
    <property type="nucleotide sequence ID" value="NZ_QGGU01000011.1"/>
</dbReference>
<sequence>MNILITGANRGLGLEFCRQYLTQGDRVIACCRAPGQATQLLALQKQFPALVIEQLDIVNESEVQQLSEKYHDLALDCLINNAGYYGQTPQSLENCEQQDWLNTVQVNAIAPILLTRAFLPSLKKATSAKVAFFTSKMGSIGDNGSGRSYIYRSSKAALNAAIKSLAIDYADEGLSVIALHPGWVRTDMGGPNGLIEPEESITGLRSVIAELDSNSSGSFKDYQGKSIAW</sequence>
<organism evidence="1 2">
    <name type="scientific">Pleionea mediterranea</name>
    <dbReference type="NCBI Taxonomy" id="523701"/>
    <lineage>
        <taxon>Bacteria</taxon>
        <taxon>Pseudomonadati</taxon>
        <taxon>Pseudomonadota</taxon>
        <taxon>Gammaproteobacteria</taxon>
        <taxon>Oceanospirillales</taxon>
        <taxon>Pleioneaceae</taxon>
        <taxon>Pleionea</taxon>
    </lineage>
</organism>
<dbReference type="PANTHER" id="PTHR45458">
    <property type="entry name" value="SHORT-CHAIN DEHYDROGENASE/REDUCTASE SDR"/>
    <property type="match status" value="1"/>
</dbReference>
<protein>
    <submittedName>
        <fullName evidence="1">NAD(P)-dependent dehydrogenase (Short-subunit alcohol dehydrogenase family)</fullName>
    </submittedName>
</protein>
<dbReference type="CDD" id="cd05325">
    <property type="entry name" value="carb_red_sniffer_like_SDR_c"/>
    <property type="match status" value="1"/>
</dbReference>
<dbReference type="InterPro" id="IPR052184">
    <property type="entry name" value="SDR_enzymes"/>
</dbReference>
<proteinExistence type="predicted"/>
<dbReference type="AlphaFoldDB" id="A0A316FEG5"/>
<comment type="caution">
    <text evidence="1">The sequence shown here is derived from an EMBL/GenBank/DDBJ whole genome shotgun (WGS) entry which is preliminary data.</text>
</comment>
<dbReference type="EMBL" id="QGGU01000011">
    <property type="protein sequence ID" value="PWK47278.1"/>
    <property type="molecule type" value="Genomic_DNA"/>
</dbReference>
<accession>A0A316FEG5</accession>
<dbReference type="GO" id="GO:0016616">
    <property type="term" value="F:oxidoreductase activity, acting on the CH-OH group of donors, NAD or NADP as acceptor"/>
    <property type="evidence" value="ECO:0007669"/>
    <property type="project" value="TreeGrafter"/>
</dbReference>
<gene>
    <name evidence="1" type="ORF">C8D97_11123</name>
</gene>
<keyword evidence="2" id="KW-1185">Reference proteome</keyword>
<dbReference type="SUPFAM" id="SSF51735">
    <property type="entry name" value="NAD(P)-binding Rossmann-fold domains"/>
    <property type="match status" value="1"/>
</dbReference>
<dbReference type="PRINTS" id="PR00081">
    <property type="entry name" value="GDHRDH"/>
</dbReference>
<evidence type="ECO:0000313" key="2">
    <source>
        <dbReference type="Proteomes" id="UP000245790"/>
    </source>
</evidence>
<evidence type="ECO:0000313" key="1">
    <source>
        <dbReference type="EMBL" id="PWK47278.1"/>
    </source>
</evidence>
<dbReference type="InterPro" id="IPR036291">
    <property type="entry name" value="NAD(P)-bd_dom_sf"/>
</dbReference>
<dbReference type="PANTHER" id="PTHR45458:SF1">
    <property type="entry name" value="SHORT CHAIN DEHYDROGENASE"/>
    <property type="match status" value="1"/>
</dbReference>
<dbReference type="OrthoDB" id="5786478at2"/>
<dbReference type="Proteomes" id="UP000245790">
    <property type="component" value="Unassembled WGS sequence"/>
</dbReference>